<dbReference type="EMBL" id="CP000300">
    <property type="protein sequence ID" value="ABE53200.1"/>
    <property type="molecule type" value="Genomic_DNA"/>
</dbReference>
<keyword evidence="2" id="KW-1185">Reference proteome</keyword>
<protein>
    <submittedName>
        <fullName evidence="1">Uncharacterized protein</fullName>
    </submittedName>
</protein>
<dbReference type="GeneID" id="3998927"/>
<gene>
    <name evidence="1" type="ordered locus">Mbur_2346</name>
</gene>
<dbReference type="Pfam" id="PF23955">
    <property type="entry name" value="DUF7284"/>
    <property type="match status" value="1"/>
</dbReference>
<accession>Q12TM6</accession>
<dbReference type="KEGG" id="mbu:Mbur_2346"/>
<sequence>MGSSAKPYYKQHNHRTFAEIIAEDLILTLSIDNSSTIQTVDPIAISHKEQTRIAIDTYLDKCIAGRYSYQLHTTWEPVEGYPLKSSISVGIKPQIDAVKQSSRVTLPTNNRPSKSYLLGTINDTTLTTHINSSNTTKFGTYYDGFNKTIDAAALSSAQMIPHTAYPFEFNNTITITEQDMIRANQKNIANYLKNSMSEEINDTVSQMATTNDINKIRQLRDEKIESIYNKINKGYVDITLSIW</sequence>
<proteinExistence type="predicted"/>
<dbReference type="OrthoDB" id="136647at2157"/>
<dbReference type="HOGENOM" id="CLU_1140562_0_0_2"/>
<dbReference type="RefSeq" id="WP_011500335.1">
    <property type="nucleotide sequence ID" value="NC_007955.1"/>
</dbReference>
<dbReference type="AlphaFoldDB" id="Q12TM6"/>
<name>Q12TM6_METBU</name>
<organism evidence="1 2">
    <name type="scientific">Methanococcoides burtonii (strain DSM 6242 / NBRC 107633 / OCM 468 / ACE-M)</name>
    <dbReference type="NCBI Taxonomy" id="259564"/>
    <lineage>
        <taxon>Archaea</taxon>
        <taxon>Methanobacteriati</taxon>
        <taxon>Methanobacteriota</taxon>
        <taxon>Stenosarchaea group</taxon>
        <taxon>Methanomicrobia</taxon>
        <taxon>Methanosarcinales</taxon>
        <taxon>Methanosarcinaceae</taxon>
        <taxon>Methanococcoides</taxon>
    </lineage>
</organism>
<dbReference type="InterPro" id="IPR055708">
    <property type="entry name" value="DUF7284"/>
</dbReference>
<dbReference type="Proteomes" id="UP000001979">
    <property type="component" value="Chromosome"/>
</dbReference>
<reference evidence="2" key="1">
    <citation type="journal article" date="2009" name="ISME J.">
        <title>The genome sequence of the psychrophilic archaeon, Methanococcoides burtonii: the role of genome evolution in cold adaptation.</title>
        <authorList>
            <person name="Allen M.A."/>
            <person name="Lauro F.M."/>
            <person name="Williams T.J."/>
            <person name="Burg D."/>
            <person name="Siddiqui K.S."/>
            <person name="De Francisci D."/>
            <person name="Chong K.W."/>
            <person name="Pilak O."/>
            <person name="Chew H.H."/>
            <person name="De Maere M.Z."/>
            <person name="Ting L."/>
            <person name="Katrib M."/>
            <person name="Ng C."/>
            <person name="Sowers K.R."/>
            <person name="Galperin M.Y."/>
            <person name="Anderson I.J."/>
            <person name="Ivanova N."/>
            <person name="Dalin E."/>
            <person name="Martinez M."/>
            <person name="Lapidus A."/>
            <person name="Hauser L."/>
            <person name="Land M."/>
            <person name="Thomas T."/>
            <person name="Cavicchioli R."/>
        </authorList>
    </citation>
    <scope>NUCLEOTIDE SEQUENCE [LARGE SCALE GENOMIC DNA]</scope>
    <source>
        <strain evidence="2">DSM 6242 / NBRC 107633 / OCM 468 / ACE-M</strain>
    </source>
</reference>
<evidence type="ECO:0000313" key="2">
    <source>
        <dbReference type="Proteomes" id="UP000001979"/>
    </source>
</evidence>
<dbReference type="STRING" id="259564.Mbur_2346"/>
<evidence type="ECO:0000313" key="1">
    <source>
        <dbReference type="EMBL" id="ABE53200.1"/>
    </source>
</evidence>